<sequence>MADKNINFDSNKKDNSLNSTSQSKFSNSNAISNKYKNVEPLPESSRPRRDGPGGEDGE</sequence>
<proteinExistence type="predicted"/>
<gene>
    <name evidence="2" type="ORF">JK636_06085</name>
</gene>
<feature type="compositionally biased region" description="Polar residues" evidence="1">
    <location>
        <begin position="16"/>
        <end position="35"/>
    </location>
</feature>
<dbReference type="Proteomes" id="UP000632377">
    <property type="component" value="Unassembled WGS sequence"/>
</dbReference>
<accession>A0ABS1T7L0</accession>
<organism evidence="2 3">
    <name type="scientific">Clostridium rhizosphaerae</name>
    <dbReference type="NCBI Taxonomy" id="2803861"/>
    <lineage>
        <taxon>Bacteria</taxon>
        <taxon>Bacillati</taxon>
        <taxon>Bacillota</taxon>
        <taxon>Clostridia</taxon>
        <taxon>Eubacteriales</taxon>
        <taxon>Clostridiaceae</taxon>
        <taxon>Clostridium</taxon>
    </lineage>
</organism>
<dbReference type="EMBL" id="JAESWC010000002">
    <property type="protein sequence ID" value="MBL4935325.1"/>
    <property type="molecule type" value="Genomic_DNA"/>
</dbReference>
<dbReference type="RefSeq" id="WP_202747921.1">
    <property type="nucleotide sequence ID" value="NZ_JAESWC010000002.1"/>
</dbReference>
<feature type="region of interest" description="Disordered" evidence="1">
    <location>
        <begin position="1"/>
        <end position="58"/>
    </location>
</feature>
<evidence type="ECO:0000256" key="1">
    <source>
        <dbReference type="SAM" id="MobiDB-lite"/>
    </source>
</evidence>
<reference evidence="2 3" key="1">
    <citation type="submission" date="2021-01" db="EMBL/GenBank/DDBJ databases">
        <title>Genome public.</title>
        <authorList>
            <person name="Liu C."/>
            <person name="Sun Q."/>
        </authorList>
    </citation>
    <scope>NUCLEOTIDE SEQUENCE [LARGE SCALE GENOMIC DNA]</scope>
    <source>
        <strain evidence="2 3">YIM B02515</strain>
    </source>
</reference>
<keyword evidence="3" id="KW-1185">Reference proteome</keyword>
<name>A0ABS1T7L0_9CLOT</name>
<evidence type="ECO:0000313" key="2">
    <source>
        <dbReference type="EMBL" id="MBL4935325.1"/>
    </source>
</evidence>
<comment type="caution">
    <text evidence="2">The sequence shown here is derived from an EMBL/GenBank/DDBJ whole genome shotgun (WGS) entry which is preliminary data.</text>
</comment>
<protein>
    <submittedName>
        <fullName evidence="2">Uncharacterized protein</fullName>
    </submittedName>
</protein>
<evidence type="ECO:0000313" key="3">
    <source>
        <dbReference type="Proteomes" id="UP000632377"/>
    </source>
</evidence>